<dbReference type="Proteomes" id="UP000198654">
    <property type="component" value="Unassembled WGS sequence"/>
</dbReference>
<evidence type="ECO:0000256" key="2">
    <source>
        <dbReference type="PROSITE-ProRule" id="PRU00339"/>
    </source>
</evidence>
<name>A0A1G9PG88_9GAMM</name>
<evidence type="ECO:0000256" key="1">
    <source>
        <dbReference type="ARBA" id="ARBA00022737"/>
    </source>
</evidence>
<dbReference type="SUPFAM" id="SSF48452">
    <property type="entry name" value="TPR-like"/>
    <property type="match status" value="1"/>
</dbReference>
<evidence type="ECO:0000313" key="4">
    <source>
        <dbReference type="EMBL" id="SDL97227.1"/>
    </source>
</evidence>
<dbReference type="PANTHER" id="PTHR47691">
    <property type="entry name" value="REGULATOR-RELATED"/>
    <property type="match status" value="1"/>
</dbReference>
<dbReference type="EMBL" id="FNGI01000009">
    <property type="protein sequence ID" value="SDL97227.1"/>
    <property type="molecule type" value="Genomic_DNA"/>
</dbReference>
<dbReference type="RefSeq" id="WP_139171609.1">
    <property type="nucleotide sequence ID" value="NZ_FNGI01000009.1"/>
</dbReference>
<reference evidence="4 5" key="1">
    <citation type="submission" date="2016-10" db="EMBL/GenBank/DDBJ databases">
        <authorList>
            <person name="de Groot N.N."/>
        </authorList>
    </citation>
    <scope>NUCLEOTIDE SEQUENCE [LARGE SCALE GENOMIC DNA]</scope>
    <source>
        <strain evidence="4 5">DSM 14789</strain>
    </source>
</reference>
<dbReference type="PANTHER" id="PTHR47691:SF3">
    <property type="entry name" value="HTH-TYPE TRANSCRIPTIONAL REGULATOR RV0890C-RELATED"/>
    <property type="match status" value="1"/>
</dbReference>
<dbReference type="Pfam" id="PF24883">
    <property type="entry name" value="NPHP3_N"/>
    <property type="match status" value="1"/>
</dbReference>
<organism evidence="4 5">
    <name type="scientific">Modicisalibacter muralis</name>
    <dbReference type="NCBI Taxonomy" id="119000"/>
    <lineage>
        <taxon>Bacteria</taxon>
        <taxon>Pseudomonadati</taxon>
        <taxon>Pseudomonadota</taxon>
        <taxon>Gammaproteobacteria</taxon>
        <taxon>Oceanospirillales</taxon>
        <taxon>Halomonadaceae</taxon>
        <taxon>Modicisalibacter</taxon>
    </lineage>
</organism>
<proteinExistence type="predicted"/>
<dbReference type="InterPro" id="IPR027417">
    <property type="entry name" value="P-loop_NTPase"/>
</dbReference>
<dbReference type="PROSITE" id="PS50005">
    <property type="entry name" value="TPR"/>
    <property type="match status" value="1"/>
</dbReference>
<dbReference type="STRING" id="119000.SAMN05661010_03030"/>
<dbReference type="InterPro" id="IPR011990">
    <property type="entry name" value="TPR-like_helical_dom_sf"/>
</dbReference>
<dbReference type="AlphaFoldDB" id="A0A1G9PG88"/>
<dbReference type="InterPro" id="IPR019734">
    <property type="entry name" value="TPR_rpt"/>
</dbReference>
<feature type="domain" description="Nephrocystin 3-like N-terminal" evidence="3">
    <location>
        <begin position="268"/>
        <end position="428"/>
    </location>
</feature>
<sequence length="816" mass="92918">MLHKYRNILASARQTEDEAKKFQHLCSFIRSTTQVAAVSIIEIYSENFLSDEGLDLNGILRRLHHPSDGDSIYILDELIPRLRSYFWPSLATGWFESYKLKGGEPEQALSRDLQQWVAFRNDRLGHGVMDEQLTQEWSSRTEHLANKILHVLEDILPKKLDDGSASVQTPAGRLTLLTPIDAEKQPIVIRNFRNKRGLWSIEAQLLNWEKSPSMRLDVPDGARTVTFLPEPHGKFHSRNITANGKKNTILANVPTRQSSIFEGRREEQDELLDWLVDCESRACLIYGDGGVGKTTLVLEIVNNLLDDETELSGSPPTVVSYYSAKLTKWTTSGIIHFKSISTAVEDSIRELLLVFEDSLSKTWYQTQGRALVDRVATNLRDAGLERDDVLLVLDNTETMARKLGEEEDLAKLVAQISRKVARVIMTSRRREKIEARQIELLPMKEIDALRLLRRLGEEYSADAIIQAGDARLRKIAKNLGRKPLLIDVMARHVGATKGSLDDAYATVMQESTEGLSEFLYEDAWMRMTESHRSVFLSITCLDVPLNSRTVGWVCRELEVPHTEWLNSFYETYFGQITEYGSDYQMEIEGFAVDFFKIKIEELGGREKSKIKDVANKVENLALRSEKAHREYIKDRVDEAFRTPSARAAKVAGARGDIEEAIEWYEEAIKEDPHNSYLHDRYAWFMMVKARNIDKAIKLAERALAIEPKNADANLTMALASYRKGYLSQGDNYISQAVKNGKPENLGLLRMGIARFHEAISSDLHETRKRLLKDSIILLRNAATKTADTDPFAEINLRDAEKYLRRAITEDKKRGPQ</sequence>
<dbReference type="InterPro" id="IPR056884">
    <property type="entry name" value="NPHP3-like_N"/>
</dbReference>
<evidence type="ECO:0000313" key="5">
    <source>
        <dbReference type="Proteomes" id="UP000198654"/>
    </source>
</evidence>
<dbReference type="OrthoDB" id="1489171at2"/>
<keyword evidence="5" id="KW-1185">Reference proteome</keyword>
<dbReference type="Gene3D" id="3.40.50.300">
    <property type="entry name" value="P-loop containing nucleotide triphosphate hydrolases"/>
    <property type="match status" value="1"/>
</dbReference>
<keyword evidence="1" id="KW-0677">Repeat</keyword>
<dbReference type="Gene3D" id="1.25.40.10">
    <property type="entry name" value="Tetratricopeptide repeat domain"/>
    <property type="match status" value="1"/>
</dbReference>
<protein>
    <submittedName>
        <fullName evidence="4">GTPase SAR1 family protein</fullName>
    </submittedName>
</protein>
<gene>
    <name evidence="4" type="ORF">SAMN05661010_03030</name>
</gene>
<keyword evidence="2" id="KW-0802">TPR repeat</keyword>
<feature type="repeat" description="TPR" evidence="2">
    <location>
        <begin position="641"/>
        <end position="674"/>
    </location>
</feature>
<accession>A0A1G9PG88</accession>
<evidence type="ECO:0000259" key="3">
    <source>
        <dbReference type="Pfam" id="PF24883"/>
    </source>
</evidence>
<dbReference type="SUPFAM" id="SSF52540">
    <property type="entry name" value="P-loop containing nucleoside triphosphate hydrolases"/>
    <property type="match status" value="1"/>
</dbReference>